<name>A0A1G6GKH5_9GAMM</name>
<evidence type="ECO:0000313" key="3">
    <source>
        <dbReference type="EMBL" id="SDB82353.1"/>
    </source>
</evidence>
<dbReference type="EMBL" id="FMYO01000001">
    <property type="protein sequence ID" value="SDB82353.1"/>
    <property type="molecule type" value="Genomic_DNA"/>
</dbReference>
<gene>
    <name evidence="3" type="ORF">SAMN05421732_10134</name>
</gene>
<sequence length="254" mass="29111">MILNHQIHLKEVATAKNTLVFIHGLFGSLTNLGMLARAYYDFHSVIQIDVRNHGHSAHATEMNYAVMAADILETLDSLNIQKFSAIGHSMGGKIAMQLASQAGQRLEQLIVLDMAPFAYQESHHEQIFKALFAVKNAQIESRQQATQIMREYLHEEMVIQFLMKSFNKGQWLFNVDALFHHYSEILNWKTIQPWPKEALFIRGGKSAYISKDEHFAAIQQQFPHAKIAVIEDAGHWLHAEKTQQVLDEMNQYLN</sequence>
<accession>A0A1G6GKH5</accession>
<dbReference type="OrthoDB" id="5380819at2"/>
<keyword evidence="4" id="KW-1185">Reference proteome</keyword>
<dbReference type="Gene3D" id="3.40.50.1820">
    <property type="entry name" value="alpha/beta hydrolase"/>
    <property type="match status" value="1"/>
</dbReference>
<evidence type="ECO:0000313" key="4">
    <source>
        <dbReference type="Proteomes" id="UP000243468"/>
    </source>
</evidence>
<organism evidence="3 4">
    <name type="scientific">Acinetobacter kookii</name>
    <dbReference type="NCBI Taxonomy" id="1226327"/>
    <lineage>
        <taxon>Bacteria</taxon>
        <taxon>Pseudomonadati</taxon>
        <taxon>Pseudomonadota</taxon>
        <taxon>Gammaproteobacteria</taxon>
        <taxon>Moraxellales</taxon>
        <taxon>Moraxellaceae</taxon>
        <taxon>Acinetobacter</taxon>
    </lineage>
</organism>
<dbReference type="STRING" id="1226327.SAMN05421732_10134"/>
<dbReference type="PANTHER" id="PTHR46118">
    <property type="entry name" value="PROTEIN ABHD11"/>
    <property type="match status" value="1"/>
</dbReference>
<dbReference type="AlphaFoldDB" id="A0A1G6GKH5"/>
<feature type="domain" description="AB hydrolase-1" evidence="2">
    <location>
        <begin position="18"/>
        <end position="241"/>
    </location>
</feature>
<dbReference type="PANTHER" id="PTHR46118:SF4">
    <property type="entry name" value="PROTEIN ABHD11"/>
    <property type="match status" value="1"/>
</dbReference>
<dbReference type="Pfam" id="PF00561">
    <property type="entry name" value="Abhydrolase_1"/>
    <property type="match status" value="1"/>
</dbReference>
<dbReference type="Proteomes" id="UP000243468">
    <property type="component" value="Unassembled WGS sequence"/>
</dbReference>
<proteinExistence type="predicted"/>
<dbReference type="GO" id="GO:0016787">
    <property type="term" value="F:hydrolase activity"/>
    <property type="evidence" value="ECO:0007669"/>
    <property type="project" value="UniProtKB-KW"/>
</dbReference>
<reference evidence="4" key="1">
    <citation type="submission" date="2016-09" db="EMBL/GenBank/DDBJ databases">
        <authorList>
            <person name="Varghese N."/>
            <person name="Submissions S."/>
        </authorList>
    </citation>
    <scope>NUCLEOTIDE SEQUENCE [LARGE SCALE GENOMIC DNA]</scope>
    <source>
        <strain evidence="4">ANC 4667</strain>
    </source>
</reference>
<evidence type="ECO:0000259" key="2">
    <source>
        <dbReference type="Pfam" id="PF00561"/>
    </source>
</evidence>
<dbReference type="InterPro" id="IPR000073">
    <property type="entry name" value="AB_hydrolase_1"/>
</dbReference>
<dbReference type="InterPro" id="IPR029058">
    <property type="entry name" value="AB_hydrolase_fold"/>
</dbReference>
<evidence type="ECO:0000256" key="1">
    <source>
        <dbReference type="ARBA" id="ARBA00022801"/>
    </source>
</evidence>
<dbReference type="SUPFAM" id="SSF53474">
    <property type="entry name" value="alpha/beta-Hydrolases"/>
    <property type="match status" value="1"/>
</dbReference>
<protein>
    <submittedName>
        <fullName evidence="3">Esterase</fullName>
    </submittedName>
</protein>
<keyword evidence="1" id="KW-0378">Hydrolase</keyword>
<dbReference type="RefSeq" id="WP_092818129.1">
    <property type="nucleotide sequence ID" value="NZ_BAABKJ010000007.1"/>
</dbReference>